<keyword evidence="2" id="KW-1185">Reference proteome</keyword>
<protein>
    <submittedName>
        <fullName evidence="1">Uncharacterized protein</fullName>
    </submittedName>
</protein>
<dbReference type="EMBL" id="JBBPFD010000013">
    <property type="protein sequence ID" value="KAK7901247.1"/>
    <property type="molecule type" value="Genomic_DNA"/>
</dbReference>
<proteinExistence type="predicted"/>
<organism evidence="1 2">
    <name type="scientific">Mugilogobius chulae</name>
    <name type="common">yellowstripe goby</name>
    <dbReference type="NCBI Taxonomy" id="88201"/>
    <lineage>
        <taxon>Eukaryota</taxon>
        <taxon>Metazoa</taxon>
        <taxon>Chordata</taxon>
        <taxon>Craniata</taxon>
        <taxon>Vertebrata</taxon>
        <taxon>Euteleostomi</taxon>
        <taxon>Actinopterygii</taxon>
        <taxon>Neopterygii</taxon>
        <taxon>Teleostei</taxon>
        <taxon>Neoteleostei</taxon>
        <taxon>Acanthomorphata</taxon>
        <taxon>Gobiaria</taxon>
        <taxon>Gobiiformes</taxon>
        <taxon>Gobioidei</taxon>
        <taxon>Gobiidae</taxon>
        <taxon>Gobionellinae</taxon>
        <taxon>Mugilogobius</taxon>
    </lineage>
</organism>
<evidence type="ECO:0000313" key="1">
    <source>
        <dbReference type="EMBL" id="KAK7901247.1"/>
    </source>
</evidence>
<name>A0AAW0NSP9_9GOBI</name>
<evidence type="ECO:0000313" key="2">
    <source>
        <dbReference type="Proteomes" id="UP001460270"/>
    </source>
</evidence>
<accession>A0AAW0NSP9</accession>
<comment type="caution">
    <text evidence="1">The sequence shown here is derived from an EMBL/GenBank/DDBJ whole genome shotgun (WGS) entry which is preliminary data.</text>
</comment>
<dbReference type="Proteomes" id="UP001460270">
    <property type="component" value="Unassembled WGS sequence"/>
</dbReference>
<gene>
    <name evidence="1" type="ORF">WMY93_018016</name>
</gene>
<reference evidence="2" key="1">
    <citation type="submission" date="2024-04" db="EMBL/GenBank/DDBJ databases">
        <title>Salinicola lusitanus LLJ914,a marine bacterium isolated from the Okinawa Trough.</title>
        <authorList>
            <person name="Li J."/>
        </authorList>
    </citation>
    <scope>NUCLEOTIDE SEQUENCE [LARGE SCALE GENOMIC DNA]</scope>
</reference>
<sequence length="130" mass="14157">MLAVVLPASGEVLSTVQRLTQWDAFTHTSCLDVPASSRTLRLSKKLSLVKGHLYVSGSSVCPPLALDCAVGVLCRLLKQWGSVPEGVLSLTEWLLGDEEVNQEEAESGEEPSLVIIELIKTLFIYFVEIS</sequence>
<dbReference type="AlphaFoldDB" id="A0AAW0NSP9"/>